<evidence type="ECO:0000313" key="1">
    <source>
        <dbReference type="EMBL" id="GED72777.1"/>
    </source>
</evidence>
<comment type="caution">
    <text evidence="2">The sequence shown here is derived from an EMBL/GenBank/DDBJ whole genome shotgun (WGS) entry which is preliminary data.</text>
</comment>
<dbReference type="Pfam" id="PF14091">
    <property type="entry name" value="DUF4269"/>
    <property type="match status" value="1"/>
</dbReference>
<dbReference type="AlphaFoldDB" id="A0A0K9YXC1"/>
<dbReference type="EMBL" id="BJON01000034">
    <property type="protein sequence ID" value="GED72777.1"/>
    <property type="molecule type" value="Genomic_DNA"/>
</dbReference>
<reference evidence="2" key="2">
    <citation type="submission" date="2015-07" db="EMBL/GenBank/DDBJ databases">
        <title>MeaNS - Measles Nucleotide Surveillance Program.</title>
        <authorList>
            <person name="Tran T."/>
            <person name="Druce J."/>
        </authorList>
    </citation>
    <scope>NUCLEOTIDE SEQUENCE</scope>
    <source>
        <strain evidence="2">DSM 9887</strain>
    </source>
</reference>
<protein>
    <submittedName>
        <fullName evidence="1">Alpha/beta hydrolase</fullName>
    </submittedName>
    <submittedName>
        <fullName evidence="2">HIT family protein</fullName>
    </submittedName>
</protein>
<reference evidence="3" key="1">
    <citation type="submission" date="2015-07" db="EMBL/GenBank/DDBJ databases">
        <title>Genome sequencing project for genomic taxonomy and phylogenomics of Bacillus-like bacteria.</title>
        <authorList>
            <person name="Liu B."/>
            <person name="Wang J."/>
            <person name="Zhu Y."/>
            <person name="Liu G."/>
            <person name="Chen Q."/>
            <person name="Chen Z."/>
            <person name="Lan J."/>
            <person name="Che J."/>
            <person name="Ge C."/>
            <person name="Shi H."/>
            <person name="Pan Z."/>
            <person name="Liu X."/>
        </authorList>
    </citation>
    <scope>NUCLEOTIDE SEQUENCE [LARGE SCALE GENOMIC DNA]</scope>
    <source>
        <strain evidence="3">DSM 9887</strain>
    </source>
</reference>
<dbReference type="Proteomes" id="UP000036834">
    <property type="component" value="Unassembled WGS sequence"/>
</dbReference>
<reference evidence="1 4" key="3">
    <citation type="submission" date="2019-06" db="EMBL/GenBank/DDBJ databases">
        <title>Whole genome shotgun sequence of Brevibacillus reuszeri NBRC 15719.</title>
        <authorList>
            <person name="Hosoyama A."/>
            <person name="Uohara A."/>
            <person name="Ohji S."/>
            <person name="Ichikawa N."/>
        </authorList>
    </citation>
    <scope>NUCLEOTIDE SEQUENCE [LARGE SCALE GENOMIC DNA]</scope>
    <source>
        <strain evidence="1 4">NBRC 15719</strain>
    </source>
</reference>
<sequence length="191" mass="22205">MRNWHDITYLRKGTLRQQQAWQAISETRIMEILCAYTPVLAGTIPLHIDVADSDLDIICECHDFDHFESIVRPIFGKHQEYTELRLTVNQVSTSVISFFAKGFFFELFAQPVPVIRQNAYRHMDMEARLLSLGGEDAYREIRRLKEKGTKTEPAFARYFQIPGDDPYQALLDLEELSDLELIARFSKEKTS</sequence>
<organism evidence="2 3">
    <name type="scientific">Brevibacillus reuszeri</name>
    <dbReference type="NCBI Taxonomy" id="54915"/>
    <lineage>
        <taxon>Bacteria</taxon>
        <taxon>Bacillati</taxon>
        <taxon>Bacillota</taxon>
        <taxon>Bacilli</taxon>
        <taxon>Bacillales</taxon>
        <taxon>Paenibacillaceae</taxon>
        <taxon>Brevibacillus</taxon>
    </lineage>
</organism>
<dbReference type="RefSeq" id="WP_049738922.1">
    <property type="nucleotide sequence ID" value="NZ_BJON01000034.1"/>
</dbReference>
<evidence type="ECO:0000313" key="4">
    <source>
        <dbReference type="Proteomes" id="UP000319578"/>
    </source>
</evidence>
<proteinExistence type="predicted"/>
<dbReference type="InterPro" id="IPR025365">
    <property type="entry name" value="DUF4269"/>
</dbReference>
<accession>A0A0K9YXC1</accession>
<dbReference type="PATRIC" id="fig|54915.3.peg.1735"/>
<evidence type="ECO:0000313" key="2">
    <source>
        <dbReference type="EMBL" id="KNB72875.1"/>
    </source>
</evidence>
<keyword evidence="1" id="KW-0378">Hydrolase</keyword>
<dbReference type="OrthoDB" id="6402248at2"/>
<dbReference type="STRING" id="54915.ADS79_13660"/>
<name>A0A0K9YXC1_9BACL</name>
<keyword evidence="4" id="KW-1185">Reference proteome</keyword>
<evidence type="ECO:0000313" key="3">
    <source>
        <dbReference type="Proteomes" id="UP000036834"/>
    </source>
</evidence>
<dbReference type="GO" id="GO:0016787">
    <property type="term" value="F:hydrolase activity"/>
    <property type="evidence" value="ECO:0007669"/>
    <property type="project" value="UniProtKB-KW"/>
</dbReference>
<dbReference type="EMBL" id="LGIQ01000007">
    <property type="protein sequence ID" value="KNB72875.1"/>
    <property type="molecule type" value="Genomic_DNA"/>
</dbReference>
<dbReference type="Proteomes" id="UP000319578">
    <property type="component" value="Unassembled WGS sequence"/>
</dbReference>
<gene>
    <name evidence="2" type="ORF">ADS79_13660</name>
    <name evidence="1" type="ORF">BRE01_64790</name>
</gene>